<organism evidence="3">
    <name type="scientific">uncultured Anaerotruncus sp</name>
    <dbReference type="NCBI Taxonomy" id="905011"/>
    <lineage>
        <taxon>Bacteria</taxon>
        <taxon>Bacillati</taxon>
        <taxon>Bacillota</taxon>
        <taxon>Clostridia</taxon>
        <taxon>Eubacteriales</taxon>
        <taxon>Oscillospiraceae</taxon>
        <taxon>Anaerotruncus</taxon>
        <taxon>environmental samples</taxon>
    </lineage>
</organism>
<evidence type="ECO:0000256" key="1">
    <source>
        <dbReference type="ARBA" id="ARBA00023239"/>
    </source>
</evidence>
<gene>
    <name evidence="3" type="ORF">SAMEA3545359_02810</name>
</gene>
<accession>A0A1C6KA75</accession>
<dbReference type="InterPro" id="IPR006680">
    <property type="entry name" value="Amidohydro-rel"/>
</dbReference>
<dbReference type="GO" id="GO:0019748">
    <property type="term" value="P:secondary metabolic process"/>
    <property type="evidence" value="ECO:0007669"/>
    <property type="project" value="TreeGrafter"/>
</dbReference>
<dbReference type="SUPFAM" id="SSF51556">
    <property type="entry name" value="Metallo-dependent hydrolases"/>
    <property type="match status" value="1"/>
</dbReference>
<name>A0A1C6KA75_9FIRM</name>
<dbReference type="AlphaFoldDB" id="A0A1C6KA75"/>
<dbReference type="Pfam" id="PF04909">
    <property type="entry name" value="Amidohydro_2"/>
    <property type="match status" value="1"/>
</dbReference>
<feature type="domain" description="Amidohydrolase-related" evidence="2">
    <location>
        <begin position="7"/>
        <end position="264"/>
    </location>
</feature>
<dbReference type="GO" id="GO:0016787">
    <property type="term" value="F:hydrolase activity"/>
    <property type="evidence" value="ECO:0007669"/>
    <property type="project" value="UniProtKB-KW"/>
</dbReference>
<evidence type="ECO:0000313" key="3">
    <source>
        <dbReference type="EMBL" id="SCJ91183.1"/>
    </source>
</evidence>
<keyword evidence="1" id="KW-0456">Lyase</keyword>
<dbReference type="EMBL" id="FMHG01000005">
    <property type="protein sequence ID" value="SCJ91183.1"/>
    <property type="molecule type" value="Genomic_DNA"/>
</dbReference>
<evidence type="ECO:0000259" key="2">
    <source>
        <dbReference type="Pfam" id="PF04909"/>
    </source>
</evidence>
<sequence>MSQQIIIDAHTHIFPRKIAPKATQSIGQFYGLDMNADGMAHVLLEQGDENGIAMFLICSVATKAEQVRAINDFVAQKVRMHPDRFVGLGALHPDMEDPFGEIERIIELGLRGIKLHPDFQLFDIDDARMLPVYRYLAQKGLPVLFHTGDARYDYSRPKKLARVARAVPDLKCIAAHFGGFQRWGESYKTMALPNVWVDTSSSLYALKKEQALALIEHFGEDKVLFGTDFPMWEYPQELQRFYDLRLGPATCDKIFYQNFLALFDIPLKTARAAVPR</sequence>
<dbReference type="InterPro" id="IPR032465">
    <property type="entry name" value="ACMSD"/>
</dbReference>
<keyword evidence="3" id="KW-0378">Hydrolase</keyword>
<dbReference type="Gene3D" id="3.20.20.140">
    <property type="entry name" value="Metal-dependent hydrolases"/>
    <property type="match status" value="1"/>
</dbReference>
<proteinExistence type="predicted"/>
<reference evidence="3" key="1">
    <citation type="submission" date="2015-09" db="EMBL/GenBank/DDBJ databases">
        <authorList>
            <consortium name="Pathogen Informatics"/>
        </authorList>
    </citation>
    <scope>NUCLEOTIDE SEQUENCE</scope>
    <source>
        <strain evidence="3">2789STDY5834896</strain>
    </source>
</reference>
<dbReference type="CDD" id="cd01292">
    <property type="entry name" value="metallo-dependent_hydrolases"/>
    <property type="match status" value="1"/>
</dbReference>
<dbReference type="GO" id="GO:0005737">
    <property type="term" value="C:cytoplasm"/>
    <property type="evidence" value="ECO:0007669"/>
    <property type="project" value="TreeGrafter"/>
</dbReference>
<dbReference type="GO" id="GO:0016831">
    <property type="term" value="F:carboxy-lyase activity"/>
    <property type="evidence" value="ECO:0007669"/>
    <property type="project" value="InterPro"/>
</dbReference>
<dbReference type="PANTHER" id="PTHR21240">
    <property type="entry name" value="2-AMINO-3-CARBOXYLMUCONATE-6-SEMIALDEHYDE DECARBOXYLASE"/>
    <property type="match status" value="1"/>
</dbReference>
<protein>
    <submittedName>
        <fullName evidence="3">Predicted metal-dependent hydrolase of the TIM-barrel fold</fullName>
    </submittedName>
</protein>
<dbReference type="InterPro" id="IPR032466">
    <property type="entry name" value="Metal_Hydrolase"/>
</dbReference>
<dbReference type="PANTHER" id="PTHR21240:SF28">
    <property type="entry name" value="ISO-OROTATE DECARBOXYLASE (EUROFUNG)"/>
    <property type="match status" value="1"/>
</dbReference>